<evidence type="ECO:0000313" key="1">
    <source>
        <dbReference type="EMBL" id="QPI16150.1"/>
    </source>
</evidence>
<gene>
    <name evidence="1" type="ORF">NIOZUU157_00030</name>
</gene>
<dbReference type="EMBL" id="MW030535">
    <property type="protein sequence ID" value="QPI16150.1"/>
    <property type="molecule type" value="Genomic_DNA"/>
</dbReference>
<organism evidence="1">
    <name type="scientific">Virus NIOZ-UU157</name>
    <dbReference type="NCBI Taxonomy" id="2763269"/>
    <lineage>
        <taxon>Viruses</taxon>
    </lineage>
</organism>
<accession>A0A7S9XH22</accession>
<protein>
    <submittedName>
        <fullName evidence="1">Uncharacterized protein</fullName>
    </submittedName>
</protein>
<name>A0A7S9XH22_9VIRU</name>
<reference evidence="1" key="1">
    <citation type="submission" date="2020-08" db="EMBL/GenBank/DDBJ databases">
        <title>Bridging the membrane lipid divide: bacteria of the FCB group superphylum have the potential to synthesize archaeal ether lipids.</title>
        <authorList>
            <person name="Villanueva L."/>
            <person name="von Meijenfeldt F.A.B."/>
            <person name="Westbye A.B."/>
            <person name="Yadav S."/>
            <person name="Hopmans E.C."/>
            <person name="Dutilh B.E."/>
            <person name="Sinninghe Damste J.S."/>
        </authorList>
    </citation>
    <scope>NUCLEOTIDE SEQUENCE</scope>
    <source>
        <strain evidence="1">NIOZ-UU157</strain>
    </source>
</reference>
<sequence>MAEEKHNEAYALVDMTNTCLHVLAQEDVSKEIKAAAEDALRSLIKSMAILGYNMVSGDLHANHG</sequence>
<proteinExistence type="predicted"/>